<dbReference type="GO" id="GO:0016740">
    <property type="term" value="F:transferase activity"/>
    <property type="evidence" value="ECO:0007669"/>
    <property type="project" value="UniProtKB-KW"/>
</dbReference>
<name>A0A557R0Q0_9RHOO</name>
<keyword evidence="5" id="KW-0808">Transferase</keyword>
<dbReference type="PANTHER" id="PTHR43309:SF5">
    <property type="entry name" value="5-OXOPROLINASE SUBUNIT C"/>
    <property type="match status" value="1"/>
</dbReference>
<dbReference type="InterPro" id="IPR029000">
    <property type="entry name" value="Cyclophilin-like_dom_sf"/>
</dbReference>
<evidence type="ECO:0000313" key="5">
    <source>
        <dbReference type="EMBL" id="TVO58730.1"/>
    </source>
</evidence>
<evidence type="ECO:0000313" key="6">
    <source>
        <dbReference type="Proteomes" id="UP000319502"/>
    </source>
</evidence>
<dbReference type="GO" id="GO:0005524">
    <property type="term" value="F:ATP binding"/>
    <property type="evidence" value="ECO:0007669"/>
    <property type="project" value="UniProtKB-KW"/>
</dbReference>
<keyword evidence="3" id="KW-0067">ATP-binding</keyword>
<feature type="domain" description="Carboxyltransferase" evidence="4">
    <location>
        <begin position="25"/>
        <end position="305"/>
    </location>
</feature>
<dbReference type="RefSeq" id="WP_144308255.1">
    <property type="nucleotide sequence ID" value="NZ_VMNK01000003.1"/>
</dbReference>
<dbReference type="NCBIfam" id="TIGR00724">
    <property type="entry name" value="urea_amlyse_rel"/>
    <property type="match status" value="1"/>
</dbReference>
<dbReference type="EMBL" id="VMNK01000003">
    <property type="protein sequence ID" value="TVO58730.1"/>
    <property type="molecule type" value="Genomic_DNA"/>
</dbReference>
<reference evidence="5 6" key="1">
    <citation type="submission" date="2019-07" db="EMBL/GenBank/DDBJ databases">
        <title>The pathways for chlorine oxyanion respiration interact through the shared metabolite chlorate.</title>
        <authorList>
            <person name="Barnum T.P."/>
            <person name="Cheng Y."/>
            <person name="Hill K.A."/>
            <person name="Lucas L.N."/>
            <person name="Carlson H.K."/>
            <person name="Coates J.D."/>
        </authorList>
    </citation>
    <scope>NUCLEOTIDE SEQUENCE [LARGE SCALE GENOMIC DNA]</scope>
    <source>
        <strain evidence="5 6">SFB-3</strain>
    </source>
</reference>
<keyword evidence="6" id="KW-1185">Reference proteome</keyword>
<gene>
    <name evidence="5" type="ORF">FHP91_03455</name>
</gene>
<dbReference type="PANTHER" id="PTHR43309">
    <property type="entry name" value="5-OXOPROLINASE SUBUNIT C"/>
    <property type="match status" value="1"/>
</dbReference>
<accession>A0A557R0Q0</accession>
<dbReference type="SMART" id="SM00797">
    <property type="entry name" value="AHS2"/>
    <property type="match status" value="1"/>
</dbReference>
<dbReference type="InterPro" id="IPR003778">
    <property type="entry name" value="CT_A_B"/>
</dbReference>
<comment type="caution">
    <text evidence="5">The sequence shown here is derived from an EMBL/GenBank/DDBJ whole genome shotgun (WGS) entry which is preliminary data.</text>
</comment>
<dbReference type="OrthoDB" id="9768696at2"/>
<dbReference type="Proteomes" id="UP000319502">
    <property type="component" value="Unassembled WGS sequence"/>
</dbReference>
<evidence type="ECO:0000256" key="1">
    <source>
        <dbReference type="ARBA" id="ARBA00022741"/>
    </source>
</evidence>
<proteinExistence type="predicted"/>
<dbReference type="AlphaFoldDB" id="A0A557R0Q0"/>
<keyword evidence="2" id="KW-0378">Hydrolase</keyword>
<dbReference type="GO" id="GO:0016787">
    <property type="term" value="F:hydrolase activity"/>
    <property type="evidence" value="ECO:0007669"/>
    <property type="project" value="UniProtKB-KW"/>
</dbReference>
<evidence type="ECO:0000256" key="2">
    <source>
        <dbReference type="ARBA" id="ARBA00022801"/>
    </source>
</evidence>
<keyword evidence="1" id="KW-0547">Nucleotide-binding</keyword>
<protein>
    <submittedName>
        <fullName evidence="5">Biotin-dependent carboxyltransferase family protein</fullName>
    </submittedName>
</protein>
<evidence type="ECO:0000259" key="4">
    <source>
        <dbReference type="SMART" id="SM00797"/>
    </source>
</evidence>
<dbReference type="InterPro" id="IPR052708">
    <property type="entry name" value="PxpC"/>
</dbReference>
<dbReference type="SUPFAM" id="SSF50891">
    <property type="entry name" value="Cyclophilin-like"/>
    <property type="match status" value="1"/>
</dbReference>
<sequence length="347" mass="36022">MSALEIRSPGALASIQDIGRRGWRRIGVPWAGTLAPQLLRIANTLVGNDALAPAIECFDGGQQFVAREGAVRLAVAGDAQLEHLTAEGKRSLVAWRSLTLADGETLRVVHTGTGRLAVVAVFGLARPLVLGSAATYARAALGGLEGRALQVGDRLSVIEPAPTPEHHLRQLPTPDAGPIRVVLGPQADHFAPASIEAFLSMPFEVTAEADRMGVRLAGEALLHRDAAAREIVSDAAVPGAIQVPGNGQPIVLLADGHTAGGYPKIATVITADLARLAERKPGEAVRFVAVSVAAAEDLARAAEQALQARLGNIVPLAGDGMIDLDALYSRNLLSGIIDGRDDDGDAA</sequence>
<evidence type="ECO:0000256" key="3">
    <source>
        <dbReference type="ARBA" id="ARBA00022840"/>
    </source>
</evidence>
<organism evidence="5 6">
    <name type="scientific">Denitromonas halophila</name>
    <dbReference type="NCBI Taxonomy" id="1629404"/>
    <lineage>
        <taxon>Bacteria</taxon>
        <taxon>Pseudomonadati</taxon>
        <taxon>Pseudomonadota</taxon>
        <taxon>Betaproteobacteria</taxon>
        <taxon>Rhodocyclales</taxon>
        <taxon>Zoogloeaceae</taxon>
        <taxon>Denitromonas</taxon>
    </lineage>
</organism>
<dbReference type="Gene3D" id="2.40.100.10">
    <property type="entry name" value="Cyclophilin-like"/>
    <property type="match status" value="1"/>
</dbReference>
<dbReference type="Pfam" id="PF02626">
    <property type="entry name" value="CT_A_B"/>
    <property type="match status" value="1"/>
</dbReference>